<protein>
    <recommendedName>
        <fullName evidence="9">Protein FLC EXPRESSOR</fullName>
    </recommendedName>
</protein>
<dbReference type="EMBL" id="CM004388">
    <property type="protein sequence ID" value="OAY58918.1"/>
    <property type="molecule type" value="Genomic_DNA"/>
</dbReference>
<dbReference type="AlphaFoldDB" id="A0A2C9WGF7"/>
<evidence type="ECO:0008006" key="9">
    <source>
        <dbReference type="Google" id="ProtNLM"/>
    </source>
</evidence>
<evidence type="ECO:0000256" key="5">
    <source>
        <dbReference type="ARBA" id="ARBA00023089"/>
    </source>
</evidence>
<organism evidence="7 8">
    <name type="scientific">Manihot esculenta</name>
    <name type="common">Cassava</name>
    <name type="synonym">Jatropha manihot</name>
    <dbReference type="NCBI Taxonomy" id="3983"/>
    <lineage>
        <taxon>Eukaryota</taxon>
        <taxon>Viridiplantae</taxon>
        <taxon>Streptophyta</taxon>
        <taxon>Embryophyta</taxon>
        <taxon>Tracheophyta</taxon>
        <taxon>Spermatophyta</taxon>
        <taxon>Magnoliopsida</taxon>
        <taxon>eudicotyledons</taxon>
        <taxon>Gunneridae</taxon>
        <taxon>Pentapetalae</taxon>
        <taxon>rosids</taxon>
        <taxon>fabids</taxon>
        <taxon>Malpighiales</taxon>
        <taxon>Euphorbiaceae</taxon>
        <taxon>Crotonoideae</taxon>
        <taxon>Manihoteae</taxon>
        <taxon>Manihot</taxon>
    </lineage>
</organism>
<dbReference type="Proteomes" id="UP000091857">
    <property type="component" value="Chromosome 2"/>
</dbReference>
<feature type="coiled-coil region" evidence="6">
    <location>
        <begin position="67"/>
        <end position="101"/>
    </location>
</feature>
<evidence type="ECO:0000313" key="7">
    <source>
        <dbReference type="EMBL" id="OAY58918.1"/>
    </source>
</evidence>
<feature type="coiled-coil region" evidence="6">
    <location>
        <begin position="203"/>
        <end position="237"/>
    </location>
</feature>
<proteinExistence type="inferred from homology"/>
<dbReference type="PANTHER" id="PTHR33405:SF17">
    <property type="entry name" value="PROTEIN FLC EXPRESSOR"/>
    <property type="match status" value="1"/>
</dbReference>
<name>A0A2C9WGF7_MANES</name>
<dbReference type="Gramene" id="Manes.02G216400.2.v8.1">
    <property type="protein sequence ID" value="Manes.02G216400.2.v8.1.CDS"/>
    <property type="gene ID" value="Manes.02G216400.v8.1"/>
</dbReference>
<keyword evidence="5" id="KW-0287">Flowering</keyword>
<evidence type="ECO:0000256" key="1">
    <source>
        <dbReference type="ARBA" id="ARBA00005405"/>
    </source>
</evidence>
<dbReference type="GO" id="GO:0009908">
    <property type="term" value="P:flower development"/>
    <property type="evidence" value="ECO:0007669"/>
    <property type="project" value="UniProtKB-KW"/>
</dbReference>
<keyword evidence="4 6" id="KW-0175">Coiled coil</keyword>
<evidence type="ECO:0000313" key="8">
    <source>
        <dbReference type="Proteomes" id="UP000091857"/>
    </source>
</evidence>
<keyword evidence="3" id="KW-0221">Differentiation</keyword>
<gene>
    <name evidence="7" type="ORF">MANES_02G216400v8</name>
</gene>
<reference evidence="8" key="1">
    <citation type="journal article" date="2016" name="Nat. Biotechnol.">
        <title>Sequencing wild and cultivated cassava and related species reveals extensive interspecific hybridization and genetic diversity.</title>
        <authorList>
            <person name="Bredeson J.V."/>
            <person name="Lyons J.B."/>
            <person name="Prochnik S.E."/>
            <person name="Wu G.A."/>
            <person name="Ha C.M."/>
            <person name="Edsinger-Gonzales E."/>
            <person name="Grimwood J."/>
            <person name="Schmutz J."/>
            <person name="Rabbi I.Y."/>
            <person name="Egesi C."/>
            <person name="Nauluvula P."/>
            <person name="Lebot V."/>
            <person name="Ndunguru J."/>
            <person name="Mkamilo G."/>
            <person name="Bart R.S."/>
            <person name="Setter T.L."/>
            <person name="Gleadow R.M."/>
            <person name="Kulakow P."/>
            <person name="Ferguson M.E."/>
            <person name="Rounsley S."/>
            <person name="Rokhsar D.S."/>
        </authorList>
    </citation>
    <scope>NUCLEOTIDE SEQUENCE [LARGE SCALE GENOMIC DNA]</scope>
    <source>
        <strain evidence="8">cv. AM560-2</strain>
    </source>
</reference>
<keyword evidence="2" id="KW-0217">Developmental protein</keyword>
<dbReference type="OrthoDB" id="1928946at2759"/>
<evidence type="ECO:0000256" key="3">
    <source>
        <dbReference type="ARBA" id="ARBA00022782"/>
    </source>
</evidence>
<dbReference type="Gramene" id="Manes.02G216400.1.v8.1">
    <property type="protein sequence ID" value="Manes.02G216400.1.v8.1.CDS"/>
    <property type="gene ID" value="Manes.02G216400.v8.1"/>
</dbReference>
<dbReference type="GO" id="GO:0030154">
    <property type="term" value="P:cell differentiation"/>
    <property type="evidence" value="ECO:0007669"/>
    <property type="project" value="UniProtKB-KW"/>
</dbReference>
<comment type="caution">
    <text evidence="7">The sequence shown here is derived from an EMBL/GenBank/DDBJ whole genome shotgun (WGS) entry which is preliminary data.</text>
</comment>
<dbReference type="STRING" id="3983.A0A2C9WGF7"/>
<sequence length="281" mass="31167">MAGRNRLPPNAFKQRQPPIDDSRFLGNRLPFSVVGNPTTVRAHHPSTILEDRIAIQHREIQSLLLDNQQLAVTHVALKQELALAQDELRRLSAAAADVKAERDDQVRKVYGRSLQMDSEVRSIDALRVELAQVRMDVEKLAVHRQELTAELRAINSDLLKARTEAQQVSVIKAEIETMQQEIQRGRAAIEYEKKTYASNLEHGKTMEQNMLAVAREIEKLQAELSSMEKRARAAAAVNPTPGYAGTYSNSEAAYGGNPCPDPYVMHQVQGGNDGGPPFVSG</sequence>
<evidence type="ECO:0000256" key="2">
    <source>
        <dbReference type="ARBA" id="ARBA00022473"/>
    </source>
</evidence>
<keyword evidence="8" id="KW-1185">Reference proteome</keyword>
<accession>A0A2C9WGF7</accession>
<dbReference type="InterPro" id="IPR040353">
    <property type="entry name" value="FLX/FLX-like"/>
</dbReference>
<dbReference type="PANTHER" id="PTHR33405">
    <property type="entry name" value="PROTEIN FLX-LIKE 2"/>
    <property type="match status" value="1"/>
</dbReference>
<comment type="similarity">
    <text evidence="1">Belongs to the FLX family.</text>
</comment>
<evidence type="ECO:0000256" key="6">
    <source>
        <dbReference type="SAM" id="Coils"/>
    </source>
</evidence>
<evidence type="ECO:0000256" key="4">
    <source>
        <dbReference type="ARBA" id="ARBA00023054"/>
    </source>
</evidence>